<dbReference type="EMBL" id="GBRH01186530">
    <property type="protein sequence ID" value="JAE11366.1"/>
    <property type="molecule type" value="Transcribed_RNA"/>
</dbReference>
<protein>
    <submittedName>
        <fullName evidence="1">Uncharacterized protein</fullName>
    </submittedName>
</protein>
<reference evidence="1" key="1">
    <citation type="submission" date="2014-09" db="EMBL/GenBank/DDBJ databases">
        <authorList>
            <person name="Magalhaes I.L.F."/>
            <person name="Oliveira U."/>
            <person name="Santos F.R."/>
            <person name="Vidigal T.H.D.A."/>
            <person name="Brescovit A.D."/>
            <person name="Santos A.J."/>
        </authorList>
    </citation>
    <scope>NUCLEOTIDE SEQUENCE</scope>
    <source>
        <tissue evidence="1">Shoot tissue taken approximately 20 cm above the soil surface</tissue>
    </source>
</reference>
<organism evidence="1">
    <name type="scientific">Arundo donax</name>
    <name type="common">Giant reed</name>
    <name type="synonym">Donax arundinaceus</name>
    <dbReference type="NCBI Taxonomy" id="35708"/>
    <lineage>
        <taxon>Eukaryota</taxon>
        <taxon>Viridiplantae</taxon>
        <taxon>Streptophyta</taxon>
        <taxon>Embryophyta</taxon>
        <taxon>Tracheophyta</taxon>
        <taxon>Spermatophyta</taxon>
        <taxon>Magnoliopsida</taxon>
        <taxon>Liliopsida</taxon>
        <taxon>Poales</taxon>
        <taxon>Poaceae</taxon>
        <taxon>PACMAD clade</taxon>
        <taxon>Arundinoideae</taxon>
        <taxon>Arundineae</taxon>
        <taxon>Arundo</taxon>
    </lineage>
</organism>
<sequence length="26" mass="2919">MHQLSRVGRRGHGPTTTTLEKAPQIF</sequence>
<evidence type="ECO:0000313" key="1">
    <source>
        <dbReference type="EMBL" id="JAE11366.1"/>
    </source>
</evidence>
<reference evidence="1" key="2">
    <citation type="journal article" date="2015" name="Data Brief">
        <title>Shoot transcriptome of the giant reed, Arundo donax.</title>
        <authorList>
            <person name="Barrero R.A."/>
            <person name="Guerrero F.D."/>
            <person name="Moolhuijzen P."/>
            <person name="Goolsby J.A."/>
            <person name="Tidwell J."/>
            <person name="Bellgard S.E."/>
            <person name="Bellgard M.I."/>
        </authorList>
    </citation>
    <scope>NUCLEOTIDE SEQUENCE</scope>
    <source>
        <tissue evidence="1">Shoot tissue taken approximately 20 cm above the soil surface</tissue>
    </source>
</reference>
<name>A0A0A9TQ28_ARUDO</name>
<proteinExistence type="predicted"/>
<dbReference type="AlphaFoldDB" id="A0A0A9TQ28"/>
<accession>A0A0A9TQ28</accession>